<sequence length="683" mass="77520">MDLDFDGPSKVPSRQARFAPKNSKLKPQPKSETLPLKVDSEIPTKKEEFVSQPPLRDHIVKNGEAKVEDDVLLNGETTGNDLAEEQVGMETDSDQDEVVREVDVWLTPSANEFYVLQYPLRSEWRPYGLDERCQDVRLRPSSAEMEVDLAIDFDSKNFDRDSVHAATIKKQIVSTKWVPSSTCADFAVGIFIGDKFHLNPVHAIVQLRPSLQHRKESELKNLTTSNDEKSCENEDVKEKKPVGLSKKQWLALKISYVKAFPLLRLTSFFEPRVYRKRSLYPTKNKLPGNYKDIGEYMQEALLSPVYKKMCYGINFGIVVGPPIHRFDTLKHLAPDNPVDEILEVLKSCAQLVQGLWVAKSSLVYDTNNGVEVLARNFVLYEFTKSTLIKKSVFGRRPEFLKAATPVLKSLAVERPDLDDWKLKELPDKKFENLYGDVVREQEAIWESMGKQINDIMHGGRNRPTLKNPLNPKANIPALSSSDKPTPTTFLRTSLSEEIRGALPKALQNVFRIHKVCRIYCLLFASLLQICELMEKEDPMKAIISPAGISDALRKEIEAVVNQIAVNIHGVYVLKSSPDNPQYDALRKVVIDLFMAEGSNAKLKKASIVEAAKLQLGRDVTTVEFQKLMQRFRLVNQSNMPTSGYLNTYAYRGNEDVDQELPCSKDAYRGNEDVEVDMWAHMER</sequence>
<dbReference type="InterPro" id="IPR006886">
    <property type="entry name" value="RNA_pol_III_Rpc5"/>
</dbReference>
<dbReference type="GO" id="GO:0006351">
    <property type="term" value="P:DNA-templated transcription"/>
    <property type="evidence" value="ECO:0007669"/>
    <property type="project" value="InterPro"/>
</dbReference>
<dbReference type="EMBL" id="AF273333">
    <property type="protein sequence ID" value="AAG01125.1"/>
    <property type="molecule type" value="Genomic_DNA"/>
</dbReference>
<dbReference type="ExpressionAtlas" id="Q9FYW6">
    <property type="expression patterns" value="baseline and differential"/>
</dbReference>
<feature type="region of interest" description="Disordered" evidence="1">
    <location>
        <begin position="1"/>
        <end position="37"/>
    </location>
</feature>
<protein>
    <submittedName>
        <fullName evidence="2">BAC19.10</fullName>
    </submittedName>
</protein>
<dbReference type="GO" id="GO:0005634">
    <property type="term" value="C:nucleus"/>
    <property type="evidence" value="ECO:0007669"/>
    <property type="project" value="InterPro"/>
</dbReference>
<evidence type="ECO:0000313" key="2">
    <source>
        <dbReference type="EMBL" id="AAG01125.1"/>
    </source>
</evidence>
<reference evidence="2" key="1">
    <citation type="journal article" date="2000" name="Proc. Natl. Acad. Sci. U.S.A.">
        <title>Comparing sequenced segments of the tomato and Arabidopsis genomes: large-scale duplication followed by selective gene loss creates a network of synteny.</title>
        <authorList>
            <person name="Ku H.M."/>
            <person name="Vision T."/>
            <person name="Liu J."/>
            <person name="Tanksley S.D."/>
        </authorList>
    </citation>
    <scope>NUCLEOTIDE SEQUENCE</scope>
</reference>
<name>Q9FYW6_SOLLC</name>
<organism evidence="2">
    <name type="scientific">Solanum lycopersicum</name>
    <name type="common">Tomato</name>
    <name type="synonym">Lycopersicon esculentum</name>
    <dbReference type="NCBI Taxonomy" id="4081"/>
    <lineage>
        <taxon>Eukaryota</taxon>
        <taxon>Viridiplantae</taxon>
        <taxon>Streptophyta</taxon>
        <taxon>Embryophyta</taxon>
        <taxon>Tracheophyta</taxon>
        <taxon>Spermatophyta</taxon>
        <taxon>Magnoliopsida</taxon>
        <taxon>eudicotyledons</taxon>
        <taxon>Gunneridae</taxon>
        <taxon>Pentapetalae</taxon>
        <taxon>asterids</taxon>
        <taxon>lamiids</taxon>
        <taxon>Solanales</taxon>
        <taxon>Solanaceae</taxon>
        <taxon>Solanoideae</taxon>
        <taxon>Solaneae</taxon>
        <taxon>Solanum</taxon>
        <taxon>Solanum subgen. Lycopersicon</taxon>
    </lineage>
</organism>
<accession>Q9FYW6</accession>
<dbReference type="PANTHER" id="PTHR12069">
    <property type="entry name" value="DNA-DIRECTED RNA POLYMERASES III 80 KDA POLYPEPTIDE RNA POLYMERASE III SUBUNIT 5"/>
    <property type="match status" value="1"/>
</dbReference>
<proteinExistence type="predicted"/>
<dbReference type="AlphaFoldDB" id="Q9FYW6"/>
<dbReference type="Pfam" id="PF04801">
    <property type="entry name" value="RPC5"/>
    <property type="match status" value="2"/>
</dbReference>
<evidence type="ECO:0000256" key="1">
    <source>
        <dbReference type="SAM" id="MobiDB-lite"/>
    </source>
</evidence>
<dbReference type="PANTHER" id="PTHR12069:SF0">
    <property type="entry name" value="DNA-DIRECTED RNA POLYMERASE III SUBUNIT RPC5"/>
    <property type="match status" value="1"/>
</dbReference>